<accession>A0AAE5CC45</accession>
<dbReference type="Pfam" id="PF14349">
    <property type="entry name" value="SprA_N"/>
    <property type="match status" value="1"/>
</dbReference>
<protein>
    <recommendedName>
        <fullName evidence="2">Gliding motility protein SprA N-terminal domain-containing protein</fullName>
    </recommendedName>
</protein>
<reference evidence="3 4" key="1">
    <citation type="submission" date="2020-01" db="EMBL/GenBank/DDBJ databases">
        <title>Genomes assembled from Gulf of Kutch pelagic sediment metagenomes.</title>
        <authorList>
            <person name="Chandrashekar M."/>
            <person name="Mahajan M.S."/>
            <person name="Dave K.J."/>
            <person name="Vatsa P."/>
            <person name="Nathani N.M."/>
        </authorList>
    </citation>
    <scope>NUCLEOTIDE SEQUENCE [LARGE SCALE GENOMIC DNA]</scope>
    <source>
        <strain evidence="3">KS3-K002</strain>
    </source>
</reference>
<evidence type="ECO:0000259" key="2">
    <source>
        <dbReference type="Pfam" id="PF14349"/>
    </source>
</evidence>
<comment type="caution">
    <text evidence="3">The sequence shown here is derived from an EMBL/GenBank/DDBJ whole genome shotgun (WGS) entry which is preliminary data.</text>
</comment>
<gene>
    <name evidence="3" type="ORF">GWO12_01515</name>
</gene>
<dbReference type="EMBL" id="JAACAK010000012">
    <property type="protein sequence ID" value="NIR73784.1"/>
    <property type="molecule type" value="Genomic_DNA"/>
</dbReference>
<name>A0AAE5CC45_9BACT</name>
<evidence type="ECO:0000313" key="3">
    <source>
        <dbReference type="EMBL" id="NIR73784.1"/>
    </source>
</evidence>
<evidence type="ECO:0000256" key="1">
    <source>
        <dbReference type="SAM" id="MobiDB-lite"/>
    </source>
</evidence>
<evidence type="ECO:0000313" key="4">
    <source>
        <dbReference type="Proteomes" id="UP000702544"/>
    </source>
</evidence>
<feature type="domain" description="Gliding motility protein SprA N-terminal" evidence="2">
    <location>
        <begin position="1034"/>
        <end position="1467"/>
    </location>
</feature>
<dbReference type="InterPro" id="IPR025684">
    <property type="entry name" value="SprA_N_dom"/>
</dbReference>
<proteinExistence type="predicted"/>
<organism evidence="3 4">
    <name type="scientific">Candidatus Kutchimonas denitrificans</name>
    <dbReference type="NCBI Taxonomy" id="3056748"/>
    <lineage>
        <taxon>Bacteria</taxon>
        <taxon>Pseudomonadati</taxon>
        <taxon>Gemmatimonadota</taxon>
        <taxon>Gemmatimonadia</taxon>
        <taxon>Candidatus Palauibacterales</taxon>
        <taxon>Candidatus Palauibacteraceae</taxon>
        <taxon>Candidatus Kutchimonas</taxon>
    </lineage>
</organism>
<sequence length="2054" mass="226576">MPALVPQDTGGVRPAVDTILRPAALDSVDPGLVPQDTAPAPPDLNRLQVGLKTLELPFPINFAARLPKPTQRLMGLRSRAGDWGARWVRDLRERLAEQREVLWLEHRPLAIKLVDRQAEAEAVQAENARVEGERPPPDTMAAAAPQPDVEPAPETTQGQPEVPPDVFGEFADLGVAVQGRVEMGGGWSRFRPCDATFQNCSPSLVPDLKPEIQFGGRVGGTITDRIHVSIDYDNRREFDAANNINVFYQGLEDEILQRVEVGDVSFPLPQSRYLTQGIPAGNFGIRATGQMGPIDFQTVWAQQKGDVGTRELQVGGGGQGFEQTAVTVLDDSDYERGRFFFLFNPDRLSDYPHVDVQRLLAADAPAELRPVSGVKVYRYEQLGFGAGAQIPEGFITAVAVAVDTIQTATGQDTVVTDTLSGLFRPLNEGEDYILHRSGIWMVLRNIVSEQEGLAITYIAANGDTIGTFNAEEQSDAHNNDPDNVDPPSLELIKGINHRPGTATWTRELHNVYRVSASPGVVETSVEMVISQGNPEVGNTFRTTPGGVQLEFLKIFGLDDDPTDNRLDLAHAFQISGTGVGEISGPVGTYIIPPTLEPFKTPPPLRGVNDPVNGQPFPLDPGDRNTTIYDEPNDVVRRGSNLYLLTISYRQRFEGFLSNISLAPGVREDSERLLIDGVELTRGEDYIVDYDIGVIELRDPEQWFRDNPQASVRVTWEQKPLFQIAPTSVFGVQARYLLGRTGEFNFIGLSQSERTLQTRPELGLEPSSVLLTGFSGRLNFQPRWLSNLVDALPGVETEAPSQLTFDGEIALSTPSTNTQGVTYLEDFEGGTGFSLALVSRAWRLGSVPSTAVGAEDVLPALLNEETAAEMVWQDQFLSQTGEIAGPLPTQQIDDQLVIQGAGTGRESALTLTLRSPENRQIAPRPNPPSGPSWASITHTLSASGRDFTTIEYLEFYVAVTDEAAESTTLILDLGTVSEDAFAIDSLGLPSGLGELNREVVPPRVWSNPDDTGLWGTGCEANPNQITYPLGDVAANCTRRNGIEDSEDINQNSVLDEDERFFRYSVKLGDRGGYFVRDANEFGGARFRLYRIPLRRPDHRERVTDAEFQNIRQLRMTVVANSDVRLVLARVRFLGSRWLKRNNTGVVQGLADTTSVFNPSALVEVGPISTLDDRYVPPPGVTEQAASQGGQFSPTSTAINEQSLSISFAEIQPNERAEVYLQYVQTPRDFLAYRSLRVWALGIEGDWGTNGEPLRFAVKLGEDKGNTYVFRTELPAVPPGGTGQELRQAWLPEIVIDMDVFIALRTRAEEIMLMSGGLPGDSTLQIWDVDLFQDGDSSYAVFVNQRSRAANLAAVRQVSLAVFNGGTTTASGQIWIDDMRLDSPTDNLGVVGRFNLDARASDVLDLSVSYASENPYFRQLAQRPSFRSDRSYAVGGRLQFDRFLPDSWRLSMPLTVSYSSRSSQPVLLPGTDVSGERLQSLRTAATRGLRMDLNLSRRPGVDTPVLGWFADNSALRLSYEKRTDRTSRSETETSGYSANYSFRSDVSDVSFPLLPVKDWRFRLTPVDLQFNLNYVNGRAETRRFQEVIELPSDSSVRPIKSLDNRLRLNGSMNFEPVPALRGQVALSQARDLAPTNFSVQGEAARELINAERSRLLGIDLGWLTASTLTMNWTWRPDVAVWLTPQASIDSRYRLNRGASYITQQEADTALLSDFDNSRALRTSLAFNAPVLARSTFGEPGGLLGALLGFVDRFDLISFSWIGTLASQYQRQGARPSLAYQLGLGGFESFRVQDGDTASRVADTEGISVSSGFRLPFGAGITVDYSNNTSLVETQVNQTRSNTVGWPNVNLNWSRVPVPGLLQRWVSTVGLRVGYNFREGRTEVLRSDQVRETETRSIPFSFNIALTTNWSFSYNLDWSEEERRDPTGVSFGDHVKHSIQVSGRLSPLSQQGRFRNPIRVSLRLSQDEQEQCRRLGDPFAPRADGTDGDAAAQSCEPFTDLRIRRVDLTVGTDLPPFVLGLQGSWRDTQSRIGQQPGNTQLEISLFGQFLLETGEIR</sequence>
<dbReference type="Proteomes" id="UP000702544">
    <property type="component" value="Unassembled WGS sequence"/>
</dbReference>
<feature type="region of interest" description="Disordered" evidence="1">
    <location>
        <begin position="124"/>
        <end position="162"/>
    </location>
</feature>